<accession>A0A0F8YBY7</accession>
<gene>
    <name evidence="1" type="ORF">LCGC14_2916340</name>
</gene>
<proteinExistence type="predicted"/>
<sequence>PGYSLIFDDGIFLETSDIIEGDTTTASKVDYIISGVEQS</sequence>
<dbReference type="EMBL" id="LAZR01057841">
    <property type="protein sequence ID" value="KKK71200.1"/>
    <property type="molecule type" value="Genomic_DNA"/>
</dbReference>
<evidence type="ECO:0000313" key="1">
    <source>
        <dbReference type="EMBL" id="KKK71200.1"/>
    </source>
</evidence>
<comment type="caution">
    <text evidence="1">The sequence shown here is derived from an EMBL/GenBank/DDBJ whole genome shotgun (WGS) entry which is preliminary data.</text>
</comment>
<dbReference type="AlphaFoldDB" id="A0A0F8YBY7"/>
<name>A0A0F8YBY7_9ZZZZ</name>
<feature type="non-terminal residue" evidence="1">
    <location>
        <position position="1"/>
    </location>
</feature>
<protein>
    <submittedName>
        <fullName evidence="1">Uncharacterized protein</fullName>
    </submittedName>
</protein>
<reference evidence="1" key="1">
    <citation type="journal article" date="2015" name="Nature">
        <title>Complex archaea that bridge the gap between prokaryotes and eukaryotes.</title>
        <authorList>
            <person name="Spang A."/>
            <person name="Saw J.H."/>
            <person name="Jorgensen S.L."/>
            <person name="Zaremba-Niedzwiedzka K."/>
            <person name="Martijn J."/>
            <person name="Lind A.E."/>
            <person name="van Eijk R."/>
            <person name="Schleper C."/>
            <person name="Guy L."/>
            <person name="Ettema T.J."/>
        </authorList>
    </citation>
    <scope>NUCLEOTIDE SEQUENCE</scope>
</reference>
<organism evidence="1">
    <name type="scientific">marine sediment metagenome</name>
    <dbReference type="NCBI Taxonomy" id="412755"/>
    <lineage>
        <taxon>unclassified sequences</taxon>
        <taxon>metagenomes</taxon>
        <taxon>ecological metagenomes</taxon>
    </lineage>
</organism>